<keyword evidence="2" id="KW-1185">Reference proteome</keyword>
<evidence type="ECO:0000313" key="1">
    <source>
        <dbReference type="EMBL" id="MBF8642259.1"/>
    </source>
</evidence>
<proteinExistence type="predicted"/>
<evidence type="ECO:0000313" key="2">
    <source>
        <dbReference type="Proteomes" id="UP000626180"/>
    </source>
</evidence>
<comment type="caution">
    <text evidence="1">The sequence shown here is derived from an EMBL/GenBank/DDBJ whole genome shotgun (WGS) entry which is preliminary data.</text>
</comment>
<dbReference type="RefSeq" id="WP_073450279.1">
    <property type="nucleotide sequence ID" value="NZ_FQYS01000009.1"/>
</dbReference>
<accession>A0ABS0FPJ9</accession>
<reference evidence="1 2" key="1">
    <citation type="submission" date="2020-10" db="EMBL/GenBank/DDBJ databases">
        <title>Genome sequences of Pseudomonas isolates.</title>
        <authorList>
            <person name="Wessels L."/>
            <person name="Reich F."/>
            <person name="Hammerl J."/>
        </authorList>
    </citation>
    <scope>NUCLEOTIDE SEQUENCE [LARGE SCALE GENOMIC DNA]</scope>
    <source>
        <strain evidence="1 2">20-MO00624-0</strain>
    </source>
</reference>
<name>A0ABS0FPJ9_PSELU</name>
<protein>
    <submittedName>
        <fullName evidence="1">HK97 gp10 family phage protein</fullName>
    </submittedName>
</protein>
<sequence>MADSIEFSLIGMDSLLGKLDSLNQDIKYKGGRYALRKAAQVIREAAKQNASRIDDPETAADISKNIVERWSSKRFKRTGDLAFRVGVMGGAGGNLSAKEQSGLPGGDTRHFRYVEFGTEDTQAQPFLRPALEQNIDAATSAFLTAYEKALDRAIKRAAKKAAKI</sequence>
<dbReference type="Pfam" id="PF04883">
    <property type="entry name" value="HK97-gp10_like"/>
    <property type="match status" value="1"/>
</dbReference>
<dbReference type="InterPro" id="IPR010064">
    <property type="entry name" value="HK97-gp10_tail"/>
</dbReference>
<organism evidence="1 2">
    <name type="scientific">Pseudomonas luteola</name>
    <dbReference type="NCBI Taxonomy" id="47886"/>
    <lineage>
        <taxon>Bacteria</taxon>
        <taxon>Pseudomonadati</taxon>
        <taxon>Pseudomonadota</taxon>
        <taxon>Gammaproteobacteria</taxon>
        <taxon>Pseudomonadales</taxon>
        <taxon>Pseudomonadaceae</taxon>
        <taxon>Pseudomonas</taxon>
    </lineage>
</organism>
<gene>
    <name evidence="1" type="ORF">IRZ65_16385</name>
</gene>
<dbReference type="NCBIfam" id="TIGR01725">
    <property type="entry name" value="phge_HK97_gp10"/>
    <property type="match status" value="1"/>
</dbReference>
<dbReference type="Proteomes" id="UP000626180">
    <property type="component" value="Unassembled WGS sequence"/>
</dbReference>
<dbReference type="EMBL" id="JADMCD010000009">
    <property type="protein sequence ID" value="MBF8642259.1"/>
    <property type="molecule type" value="Genomic_DNA"/>
</dbReference>